<evidence type="ECO:0000259" key="7">
    <source>
        <dbReference type="SMART" id="SM00481"/>
    </source>
</evidence>
<dbReference type="Pfam" id="PF07733">
    <property type="entry name" value="DNA_pol3_alpha"/>
    <property type="match status" value="1"/>
</dbReference>
<keyword evidence="2 8" id="KW-0808">Transferase</keyword>
<dbReference type="GO" id="GO:0008408">
    <property type="term" value="F:3'-5' exonuclease activity"/>
    <property type="evidence" value="ECO:0007669"/>
    <property type="project" value="InterPro"/>
</dbReference>
<evidence type="ECO:0000256" key="5">
    <source>
        <dbReference type="ARBA" id="ARBA00022932"/>
    </source>
</evidence>
<dbReference type="PANTHER" id="PTHR32294:SF0">
    <property type="entry name" value="DNA POLYMERASE III SUBUNIT ALPHA"/>
    <property type="match status" value="1"/>
</dbReference>
<dbReference type="InterPro" id="IPR040982">
    <property type="entry name" value="DNA_pol3_finger"/>
</dbReference>
<dbReference type="EMBL" id="JAAZIL010000014">
    <property type="protein sequence ID" value="NLZ24238.1"/>
    <property type="molecule type" value="Genomic_DNA"/>
</dbReference>
<dbReference type="PANTHER" id="PTHR32294">
    <property type="entry name" value="DNA POLYMERASE III SUBUNIT ALPHA"/>
    <property type="match status" value="1"/>
</dbReference>
<comment type="catalytic activity">
    <reaction evidence="6">
        <text>DNA(n) + a 2'-deoxyribonucleoside 5'-triphosphate = DNA(n+1) + diphosphate</text>
        <dbReference type="Rhea" id="RHEA:22508"/>
        <dbReference type="Rhea" id="RHEA-COMP:17339"/>
        <dbReference type="Rhea" id="RHEA-COMP:17340"/>
        <dbReference type="ChEBI" id="CHEBI:33019"/>
        <dbReference type="ChEBI" id="CHEBI:61560"/>
        <dbReference type="ChEBI" id="CHEBI:173112"/>
        <dbReference type="EC" id="2.7.7.7"/>
    </reaction>
</comment>
<evidence type="ECO:0000313" key="8">
    <source>
        <dbReference type="EMBL" id="NLZ24238.1"/>
    </source>
</evidence>
<evidence type="ECO:0000313" key="9">
    <source>
        <dbReference type="Proteomes" id="UP000564033"/>
    </source>
</evidence>
<feature type="domain" description="Polymerase/histidinol phosphatase N-terminal" evidence="7">
    <location>
        <begin position="3"/>
        <end position="70"/>
    </location>
</feature>
<comment type="caution">
    <text evidence="8">The sequence shown here is derived from an EMBL/GenBank/DDBJ whole genome shotgun (WGS) entry which is preliminary data.</text>
</comment>
<accession>A0A847VCI2</accession>
<dbReference type="Proteomes" id="UP000564033">
    <property type="component" value="Unassembled WGS sequence"/>
</dbReference>
<evidence type="ECO:0000256" key="2">
    <source>
        <dbReference type="ARBA" id="ARBA00022679"/>
    </source>
</evidence>
<evidence type="ECO:0000256" key="6">
    <source>
        <dbReference type="ARBA" id="ARBA00049244"/>
    </source>
</evidence>
<protein>
    <recommendedName>
        <fullName evidence="1">DNA-directed DNA polymerase</fullName>
        <ecNumber evidence="1">2.7.7.7</ecNumber>
    </recommendedName>
</protein>
<gene>
    <name evidence="8" type="primary">dnaE</name>
    <name evidence="8" type="ORF">GX888_00600</name>
</gene>
<dbReference type="Gene3D" id="1.10.150.870">
    <property type="match status" value="1"/>
</dbReference>
<dbReference type="InterPro" id="IPR029460">
    <property type="entry name" value="DNAPol_HHH"/>
</dbReference>
<dbReference type="SUPFAM" id="SSF89550">
    <property type="entry name" value="PHP domain-like"/>
    <property type="match status" value="1"/>
</dbReference>
<dbReference type="Pfam" id="PF14579">
    <property type="entry name" value="HHH_6"/>
    <property type="match status" value="1"/>
</dbReference>
<name>A0A847VCI2_9BACT</name>
<evidence type="ECO:0000256" key="3">
    <source>
        <dbReference type="ARBA" id="ARBA00022695"/>
    </source>
</evidence>
<organism evidence="8 9">
    <name type="scientific">Candidatus Dojkabacteria bacterium</name>
    <dbReference type="NCBI Taxonomy" id="2099670"/>
    <lineage>
        <taxon>Bacteria</taxon>
        <taxon>Candidatus Dojkabacteria</taxon>
    </lineage>
</organism>
<sequence>MFTHLHLHTEYSLLDATIRIPELVEKIEQEGMKACAITDHGNMHGVLKFQTAMKSAGIKPILGCEIYIAPRKMDMKEYGIDNKYFHMVLLAKNHIGYKNLVKIVSLSHMEGFYYRPRIDFENLTKYSEGIIALSGCLAGPLSQPLLNNDYDLALANAKKYHSLYGDDFYIELQRNGMEEQDVVNSSLLKISEELDIPYVATCDSHYLEREDAYIQEILWCIGDGRMWDDPERRRMPTNEFYIKTPQEMKDLFKDLPLAISNTQKIADSIEEFDISFTRVEPHYLDLHKGETPESYLKEITLRGAKEKYGKLNKELKERIDYELEIIIDKKYANYFLVVRDFVMFCKNNNIVVGMRGSGCASVVAYCIGITDIEPLSWELYFERFLNPERDSPPDFDIDIADKRREELVNYTIEKYGLDNVKQIGTFSKLQTRQAIKDVGRVLGIDLSVTDKLAKMVEILFGKTRDIDYMIKNDPEFSEIIHSNETNKRLAEIVRKVSGICRGVSTHACGMIVTPDPVINYCPIQRDAHGEGIGMTQLEMTDIENLGLMKFDFLGLRNLNVIGEAVIKIKINRDVEIDLHTLELDDEATFELIRSGHTVGIFQLESEGMRRSIKKLKPENMEDICYLLAAYRPGPMQYISEYVDVKESKQKPDYIFEELKPVLEVTNGVITYQEQVMKIAEVVGGYTLGNADLLRRAMGKKKMDIMKKEKPKFLEGAKKRGFDIKESERLWNKLVQFANYGFNKAHSASYATIAYWTAYLKTHYPLEYMAALLEGDLDNFDRVIVDLNECERLGINVLPPTINSSKTHFSIEGDSSIRFGLGGIKNIGMEIVQNIVEERKENGNYRNLDDFIQRLLKKGIQKRAIEYLIMSGTMDEFGERNSLLATAQVIFDRERKSNLSLEVGQMDIFTLPDSPLSNELDTRQTELLEVERAPKYEVLLWEKELLGIYFSSHPLDNLQTYLESKRAISIKDALEKKENTFANIGVMVSKIRRITTKRGQVMAFLTVEDKSSSCDVIVFPKTYVDMRDELIEGRPMLIHARVSNKRDEKSLIFQRGEYIEEAKYGDNFDGVTFRIREEHSEEEITQLKEYISNSEGEVPVRVVVSNGKGNKSVLLEKKIKMDSETKKWLRKF</sequence>
<dbReference type="EC" id="2.7.7.7" evidence="1"/>
<dbReference type="Pfam" id="PF17657">
    <property type="entry name" value="DNA_pol3_finger"/>
    <property type="match status" value="1"/>
</dbReference>
<dbReference type="Gene3D" id="1.10.10.1600">
    <property type="entry name" value="Bacterial DNA polymerase III alpha subunit, thumb domain"/>
    <property type="match status" value="1"/>
</dbReference>
<dbReference type="InterPro" id="IPR004013">
    <property type="entry name" value="PHP_dom"/>
</dbReference>
<dbReference type="GO" id="GO:0006260">
    <property type="term" value="P:DNA replication"/>
    <property type="evidence" value="ECO:0007669"/>
    <property type="project" value="UniProtKB-KW"/>
</dbReference>
<dbReference type="NCBIfam" id="TIGR00594">
    <property type="entry name" value="polc"/>
    <property type="match status" value="1"/>
</dbReference>
<dbReference type="InterPro" id="IPR011708">
    <property type="entry name" value="DNA_pol3_alpha_NTPase_dom"/>
</dbReference>
<keyword evidence="3 8" id="KW-0548">Nucleotidyltransferase</keyword>
<dbReference type="Pfam" id="PF02811">
    <property type="entry name" value="PHP"/>
    <property type="match status" value="1"/>
</dbReference>
<dbReference type="GO" id="GO:0003887">
    <property type="term" value="F:DNA-directed DNA polymerase activity"/>
    <property type="evidence" value="ECO:0007669"/>
    <property type="project" value="UniProtKB-KW"/>
</dbReference>
<dbReference type="CDD" id="cd04485">
    <property type="entry name" value="DnaE_OBF"/>
    <property type="match status" value="1"/>
</dbReference>
<evidence type="ECO:0000256" key="1">
    <source>
        <dbReference type="ARBA" id="ARBA00012417"/>
    </source>
</evidence>
<dbReference type="Gene3D" id="3.20.20.140">
    <property type="entry name" value="Metal-dependent hydrolases"/>
    <property type="match status" value="1"/>
</dbReference>
<keyword evidence="5" id="KW-0239">DNA-directed DNA polymerase</keyword>
<dbReference type="SMART" id="SM00481">
    <property type="entry name" value="POLIIIAc"/>
    <property type="match status" value="1"/>
</dbReference>
<evidence type="ECO:0000256" key="4">
    <source>
        <dbReference type="ARBA" id="ARBA00022705"/>
    </source>
</evidence>
<dbReference type="InterPro" id="IPR003141">
    <property type="entry name" value="Pol/His_phosphatase_N"/>
</dbReference>
<dbReference type="AlphaFoldDB" id="A0A847VCI2"/>
<dbReference type="NCBIfam" id="NF004226">
    <property type="entry name" value="PRK05673.1"/>
    <property type="match status" value="1"/>
</dbReference>
<dbReference type="CDD" id="cd12113">
    <property type="entry name" value="PHP_PolIIIA_DnaE3"/>
    <property type="match status" value="1"/>
</dbReference>
<dbReference type="InterPro" id="IPR004805">
    <property type="entry name" value="DnaE2/DnaE/PolC"/>
</dbReference>
<dbReference type="InterPro" id="IPR016195">
    <property type="entry name" value="Pol/histidinol_Pase-like"/>
</dbReference>
<proteinExistence type="predicted"/>
<dbReference type="InterPro" id="IPR041931">
    <property type="entry name" value="DNA_pol3_alpha_thumb_dom"/>
</dbReference>
<keyword evidence="4" id="KW-0235">DNA replication</keyword>
<reference evidence="8 9" key="1">
    <citation type="journal article" date="2020" name="Biotechnol. Biofuels">
        <title>New insights from the biogas microbiome by comprehensive genome-resolved metagenomics of nearly 1600 species originating from multiple anaerobic digesters.</title>
        <authorList>
            <person name="Campanaro S."/>
            <person name="Treu L."/>
            <person name="Rodriguez-R L.M."/>
            <person name="Kovalovszki A."/>
            <person name="Ziels R.M."/>
            <person name="Maus I."/>
            <person name="Zhu X."/>
            <person name="Kougias P.G."/>
            <person name="Basile A."/>
            <person name="Luo G."/>
            <person name="Schluter A."/>
            <person name="Konstantinidis K.T."/>
            <person name="Angelidaki I."/>
        </authorList>
    </citation>
    <scope>NUCLEOTIDE SEQUENCE [LARGE SCALE GENOMIC DNA]</scope>
    <source>
        <strain evidence="8">AS19jrsBPTG_9</strain>
    </source>
</reference>